<sequence length="355" mass="42171">MNNESFQINDEYLNVIEEILNLPNTSKIINTQSLSKSSKIQSIFDNTLKIFGNEKLFFIFDYSSNSKEIFSCKTEKDTFVFSDFDPFEQIFDHTLIQSENTDLKNNLKMNETKLQTIQHIFIIIELMNKMCSNLQNYLKKIPEKENEDNKIIIKYNPKNGIDSFKIQILEKKEELEQKQKQIEELQIKELEQIKEQKQKEKEEQIISISTKYTTPYNQIYQQFSKIFTLEKSSKKKLIFLYKINQESNLYDIITSLYFIFCQHFPLKENVLFCDSQDIDENIIDSFFKTYSDYNIKNKKIESISYETKIPLVIFFSEQNEKSLKLNESSTTLIEKQIPSLSKKNWKNILQILSSI</sequence>
<dbReference type="EMBL" id="JAPDFW010000130">
    <property type="protein sequence ID" value="KAJ5067279.1"/>
    <property type="molecule type" value="Genomic_DNA"/>
</dbReference>
<keyword evidence="3" id="KW-1185">Reference proteome</keyword>
<proteinExistence type="predicted"/>
<name>A0A9Q0L7N2_ANAIG</name>
<evidence type="ECO:0000256" key="1">
    <source>
        <dbReference type="SAM" id="Coils"/>
    </source>
</evidence>
<reference evidence="2" key="1">
    <citation type="submission" date="2022-10" db="EMBL/GenBank/DDBJ databases">
        <title>Novel sulphate-reducing endosymbionts in the free-living metamonad Anaeramoeba.</title>
        <authorList>
            <person name="Jerlstrom-Hultqvist J."/>
            <person name="Cepicka I."/>
            <person name="Gallot-Lavallee L."/>
            <person name="Salas-Leiva D."/>
            <person name="Curtis B.A."/>
            <person name="Zahonova K."/>
            <person name="Pipaliya S."/>
            <person name="Dacks J."/>
            <person name="Roger A.J."/>
        </authorList>
    </citation>
    <scope>NUCLEOTIDE SEQUENCE</scope>
    <source>
        <strain evidence="2">BMAN</strain>
    </source>
</reference>
<accession>A0A9Q0L7N2</accession>
<keyword evidence="1" id="KW-0175">Coiled coil</keyword>
<feature type="coiled-coil region" evidence="1">
    <location>
        <begin position="161"/>
        <end position="207"/>
    </location>
</feature>
<protein>
    <submittedName>
        <fullName evidence="2">Uncharacterized protein</fullName>
    </submittedName>
</protein>
<dbReference type="Proteomes" id="UP001149090">
    <property type="component" value="Unassembled WGS sequence"/>
</dbReference>
<comment type="caution">
    <text evidence="2">The sequence shown here is derived from an EMBL/GenBank/DDBJ whole genome shotgun (WGS) entry which is preliminary data.</text>
</comment>
<evidence type="ECO:0000313" key="3">
    <source>
        <dbReference type="Proteomes" id="UP001149090"/>
    </source>
</evidence>
<dbReference type="AlphaFoldDB" id="A0A9Q0L7N2"/>
<organism evidence="2 3">
    <name type="scientific">Anaeramoeba ignava</name>
    <name type="common">Anaerobic marine amoeba</name>
    <dbReference type="NCBI Taxonomy" id="1746090"/>
    <lineage>
        <taxon>Eukaryota</taxon>
        <taxon>Metamonada</taxon>
        <taxon>Anaeramoebidae</taxon>
        <taxon>Anaeramoeba</taxon>
    </lineage>
</organism>
<gene>
    <name evidence="2" type="ORF">M0811_13057</name>
</gene>
<evidence type="ECO:0000313" key="2">
    <source>
        <dbReference type="EMBL" id="KAJ5067279.1"/>
    </source>
</evidence>